<keyword evidence="4" id="KW-0804">Transcription</keyword>
<comment type="subcellular location">
    <subcellularLocation>
        <location evidence="1 4">Nucleus</location>
    </subcellularLocation>
</comment>
<gene>
    <name evidence="4" type="primary">MED11</name>
    <name evidence="6" type="ORF">JMJ35_002088</name>
</gene>
<reference evidence="6" key="1">
    <citation type="submission" date="2023-03" db="EMBL/GenBank/DDBJ databases">
        <title>Complete genome of Cladonia borealis.</title>
        <authorList>
            <person name="Park H."/>
        </authorList>
    </citation>
    <scope>NUCLEOTIDE SEQUENCE</scope>
    <source>
        <strain evidence="6">ANT050790</strain>
    </source>
</reference>
<dbReference type="PANTHER" id="PTHR22890">
    <property type="entry name" value="MEDIATOR OF RNA POLYMERASE II TRANSCRIPTION SUBUNIT 11"/>
    <property type="match status" value="1"/>
</dbReference>
<comment type="similarity">
    <text evidence="2 4">Belongs to the Mediator complex subunit 11 family.</text>
</comment>
<dbReference type="GO" id="GO:0006357">
    <property type="term" value="P:regulation of transcription by RNA polymerase II"/>
    <property type="evidence" value="ECO:0007669"/>
    <property type="project" value="InterPro"/>
</dbReference>
<keyword evidence="3 4" id="KW-0539">Nucleus</keyword>
<keyword evidence="4" id="KW-0010">Activator</keyword>
<keyword evidence="4" id="KW-0805">Transcription regulation</keyword>
<evidence type="ECO:0000313" key="7">
    <source>
        <dbReference type="Proteomes" id="UP001166286"/>
    </source>
</evidence>
<evidence type="ECO:0000256" key="2">
    <source>
        <dbReference type="ARBA" id="ARBA00008186"/>
    </source>
</evidence>
<sequence>MGSTASDRVKQLNEIDRDVVKLLQSAGLAVKALTHTSAQNEEVETPVPLSIEQQKESFRAATAQYFSLLSSLSVRLQRQIKALGEAQIIPKEATSTANLRDKPTALAAPSLGPNIGTLSNTTPSKQSGGLKGSITGGGLGGLDIGWLNSRNDNVGKAKEAELWEEALRSVQGLEDEKISSKSDANVSGEDITMTEHPSHA</sequence>
<evidence type="ECO:0000256" key="4">
    <source>
        <dbReference type="RuleBase" id="RU364147"/>
    </source>
</evidence>
<dbReference type="InterPro" id="IPR019404">
    <property type="entry name" value="Mediator_Med11"/>
</dbReference>
<feature type="region of interest" description="Disordered" evidence="5">
    <location>
        <begin position="171"/>
        <end position="200"/>
    </location>
</feature>
<comment type="subunit">
    <text evidence="4">Component of the Mediator complex.</text>
</comment>
<dbReference type="GO" id="GO:0003712">
    <property type="term" value="F:transcription coregulator activity"/>
    <property type="evidence" value="ECO:0007669"/>
    <property type="project" value="InterPro"/>
</dbReference>
<keyword evidence="7" id="KW-1185">Reference proteome</keyword>
<dbReference type="AlphaFoldDB" id="A0AA39R9F9"/>
<evidence type="ECO:0000256" key="1">
    <source>
        <dbReference type="ARBA" id="ARBA00004123"/>
    </source>
</evidence>
<protein>
    <recommendedName>
        <fullName evidence="4">Mediator of RNA polymerase II transcription subunit 11</fullName>
    </recommendedName>
    <alternativeName>
        <fullName evidence="4">Mediator complex subunit 11</fullName>
    </alternativeName>
</protein>
<comment type="caution">
    <text evidence="6">The sequence shown here is derived from an EMBL/GenBank/DDBJ whole genome shotgun (WGS) entry which is preliminary data.</text>
</comment>
<feature type="compositionally biased region" description="Polar residues" evidence="5">
    <location>
        <begin position="116"/>
        <end position="127"/>
    </location>
</feature>
<dbReference type="Proteomes" id="UP001166286">
    <property type="component" value="Unassembled WGS sequence"/>
</dbReference>
<name>A0AA39R9F9_9LECA</name>
<evidence type="ECO:0000313" key="6">
    <source>
        <dbReference type="EMBL" id="KAK0516054.1"/>
    </source>
</evidence>
<feature type="region of interest" description="Disordered" evidence="5">
    <location>
        <begin position="107"/>
        <end position="133"/>
    </location>
</feature>
<proteinExistence type="inferred from homology"/>
<dbReference type="Gene3D" id="1.10.287.3490">
    <property type="match status" value="1"/>
</dbReference>
<evidence type="ECO:0000256" key="5">
    <source>
        <dbReference type="SAM" id="MobiDB-lite"/>
    </source>
</evidence>
<comment type="function">
    <text evidence="4">Component of the Mediator complex, a coactivator involved in the regulated transcription of nearly all RNA polymerase II-dependent genes. Mediator functions as a bridge to convey information from gene-specific regulatory proteins to the basal RNA polymerase II transcription machinery. Mediator is recruited to promoters by direct interactions with regulatory proteins and serves as a scaffold for the assembly of a functional pre-initiation complex with RNA polymerase II and the general transcription factors.</text>
</comment>
<evidence type="ECO:0000256" key="3">
    <source>
        <dbReference type="ARBA" id="ARBA00023242"/>
    </source>
</evidence>
<organism evidence="6 7">
    <name type="scientific">Cladonia borealis</name>
    <dbReference type="NCBI Taxonomy" id="184061"/>
    <lineage>
        <taxon>Eukaryota</taxon>
        <taxon>Fungi</taxon>
        <taxon>Dikarya</taxon>
        <taxon>Ascomycota</taxon>
        <taxon>Pezizomycotina</taxon>
        <taxon>Lecanoromycetes</taxon>
        <taxon>OSLEUM clade</taxon>
        <taxon>Lecanoromycetidae</taxon>
        <taxon>Lecanorales</taxon>
        <taxon>Lecanorineae</taxon>
        <taxon>Cladoniaceae</taxon>
        <taxon>Cladonia</taxon>
    </lineage>
</organism>
<dbReference type="Pfam" id="PF10280">
    <property type="entry name" value="Med11"/>
    <property type="match status" value="1"/>
</dbReference>
<dbReference type="GO" id="GO:0016592">
    <property type="term" value="C:mediator complex"/>
    <property type="evidence" value="ECO:0007669"/>
    <property type="project" value="InterPro"/>
</dbReference>
<dbReference type="EMBL" id="JAFEKC020000003">
    <property type="protein sequence ID" value="KAK0516054.1"/>
    <property type="molecule type" value="Genomic_DNA"/>
</dbReference>
<accession>A0AA39R9F9</accession>